<keyword evidence="5" id="KW-0472">Membrane</keyword>
<organism evidence="6 7">
    <name type="scientific">Lutibacter holmesii</name>
    <dbReference type="NCBI Taxonomy" id="1137985"/>
    <lineage>
        <taxon>Bacteria</taxon>
        <taxon>Pseudomonadati</taxon>
        <taxon>Bacteroidota</taxon>
        <taxon>Flavobacteriia</taxon>
        <taxon>Flavobacteriales</taxon>
        <taxon>Flavobacteriaceae</taxon>
        <taxon>Lutibacter</taxon>
    </lineage>
</organism>
<gene>
    <name evidence="6" type="ORF">ACFQ5N_00420</name>
</gene>
<comment type="similarity">
    <text evidence="2">Belongs to the LemA family.</text>
</comment>
<evidence type="ECO:0000256" key="1">
    <source>
        <dbReference type="ARBA" id="ARBA00004167"/>
    </source>
</evidence>
<dbReference type="Proteomes" id="UP001597241">
    <property type="component" value="Unassembled WGS sequence"/>
</dbReference>
<dbReference type="PANTHER" id="PTHR34478">
    <property type="entry name" value="PROTEIN LEMA"/>
    <property type="match status" value="1"/>
</dbReference>
<keyword evidence="7" id="KW-1185">Reference proteome</keyword>
<evidence type="ECO:0000256" key="5">
    <source>
        <dbReference type="ARBA" id="ARBA00023136"/>
    </source>
</evidence>
<proteinExistence type="inferred from homology"/>
<evidence type="ECO:0000313" key="7">
    <source>
        <dbReference type="Proteomes" id="UP001597241"/>
    </source>
</evidence>
<evidence type="ECO:0000256" key="2">
    <source>
        <dbReference type="ARBA" id="ARBA00008854"/>
    </source>
</evidence>
<dbReference type="Pfam" id="PF04011">
    <property type="entry name" value="LemA"/>
    <property type="match status" value="1"/>
</dbReference>
<keyword evidence="4" id="KW-1133">Transmembrane helix</keyword>
<dbReference type="RefSeq" id="WP_386806808.1">
    <property type="nucleotide sequence ID" value="NZ_JBHTMV010000001.1"/>
</dbReference>
<protein>
    <submittedName>
        <fullName evidence="6">LemA family protein</fullName>
    </submittedName>
</protein>
<dbReference type="EMBL" id="JBHTMV010000001">
    <property type="protein sequence ID" value="MFD1292283.1"/>
    <property type="molecule type" value="Genomic_DNA"/>
</dbReference>
<keyword evidence="3" id="KW-0812">Transmembrane</keyword>
<dbReference type="SUPFAM" id="SSF140478">
    <property type="entry name" value="LemA-like"/>
    <property type="match status" value="1"/>
</dbReference>
<accession>A0ABW3WKT4</accession>
<evidence type="ECO:0000256" key="4">
    <source>
        <dbReference type="ARBA" id="ARBA00022989"/>
    </source>
</evidence>
<comment type="caution">
    <text evidence="6">The sequence shown here is derived from an EMBL/GenBank/DDBJ whole genome shotgun (WGS) entry which is preliminary data.</text>
</comment>
<sequence length="197" mass="22147">MKKWLIPVIIIAVLVFVGYKSVKSFYNTSVNLEENAKTAWSNVESAYQRRADLIPNLVSTVKGYAAHEKETLEGVIKARAAATQTTIDPTNITPENMAAFQKAQEGLSGALSRLLVTVEKYPDLKANQNFLELQSQLEGTENRINVERNRYNGEVNLFNKHIKVFPNNIINNFFGNFEEMTRFEAAEGSEVAPTVQF</sequence>
<reference evidence="7" key="1">
    <citation type="journal article" date="2019" name="Int. J. Syst. Evol. Microbiol.">
        <title>The Global Catalogue of Microorganisms (GCM) 10K type strain sequencing project: providing services to taxonomists for standard genome sequencing and annotation.</title>
        <authorList>
            <consortium name="The Broad Institute Genomics Platform"/>
            <consortium name="The Broad Institute Genome Sequencing Center for Infectious Disease"/>
            <person name="Wu L."/>
            <person name="Ma J."/>
        </authorList>
    </citation>
    <scope>NUCLEOTIDE SEQUENCE [LARGE SCALE GENOMIC DNA]</scope>
    <source>
        <strain evidence="7">CCUG 62221</strain>
    </source>
</reference>
<dbReference type="InterPro" id="IPR023353">
    <property type="entry name" value="LemA-like_dom_sf"/>
</dbReference>
<evidence type="ECO:0000256" key="3">
    <source>
        <dbReference type="ARBA" id="ARBA00022692"/>
    </source>
</evidence>
<evidence type="ECO:0000313" key="6">
    <source>
        <dbReference type="EMBL" id="MFD1292283.1"/>
    </source>
</evidence>
<dbReference type="PANTHER" id="PTHR34478:SF2">
    <property type="entry name" value="MEMBRANE PROTEIN"/>
    <property type="match status" value="1"/>
</dbReference>
<dbReference type="Gene3D" id="1.20.1440.20">
    <property type="entry name" value="LemA-like domain"/>
    <property type="match status" value="1"/>
</dbReference>
<dbReference type="InterPro" id="IPR007156">
    <property type="entry name" value="MamQ_LemA"/>
</dbReference>
<comment type="subcellular location">
    <subcellularLocation>
        <location evidence="1">Membrane</location>
        <topology evidence="1">Single-pass membrane protein</topology>
    </subcellularLocation>
</comment>
<name>A0ABW3WKT4_9FLAO</name>